<protein>
    <recommendedName>
        <fullName evidence="3">oxoglutarate dehydrogenase (succinyl-transferring)</fullName>
        <ecNumber evidence="3">1.2.4.2</ecNumber>
    </recommendedName>
</protein>
<dbReference type="InterPro" id="IPR029061">
    <property type="entry name" value="THDP-binding"/>
</dbReference>
<keyword evidence="5" id="KW-0786">Thiamine pyrophosphate</keyword>
<keyword evidence="4" id="KW-0560">Oxidoreductase</keyword>
<evidence type="ECO:0000313" key="7">
    <source>
        <dbReference type="EMBL" id="WDI79232.1"/>
    </source>
</evidence>
<dbReference type="InterPro" id="IPR001017">
    <property type="entry name" value="DH_E1"/>
</dbReference>
<comment type="function">
    <text evidence="2">E1 component of the 2-oxoglutarate dehydrogenase (OGDH) complex which catalyzes the decarboxylation of 2-oxoglutarate, the first step in the conversion of 2-oxoglutarate to succinyl-CoA and CO(2).</text>
</comment>
<evidence type="ECO:0000256" key="1">
    <source>
        <dbReference type="ARBA" id="ARBA00001964"/>
    </source>
</evidence>
<dbReference type="EMBL" id="CP110500">
    <property type="protein sequence ID" value="WDI79232.1"/>
    <property type="molecule type" value="Genomic_DNA"/>
</dbReference>
<evidence type="ECO:0000313" key="8">
    <source>
        <dbReference type="Proteomes" id="UP001222373"/>
    </source>
</evidence>
<evidence type="ECO:0000256" key="4">
    <source>
        <dbReference type="ARBA" id="ARBA00023002"/>
    </source>
</evidence>
<dbReference type="GO" id="GO:0005829">
    <property type="term" value="C:cytosol"/>
    <property type="evidence" value="ECO:0007669"/>
    <property type="project" value="TreeGrafter"/>
</dbReference>
<dbReference type="PANTHER" id="PTHR23152:SF4">
    <property type="entry name" value="2-OXOADIPATE DEHYDROGENASE COMPLEX COMPONENT E1"/>
    <property type="match status" value="1"/>
</dbReference>
<evidence type="ECO:0000256" key="2">
    <source>
        <dbReference type="ARBA" id="ARBA00003906"/>
    </source>
</evidence>
<dbReference type="EC" id="1.2.4.2" evidence="3"/>
<accession>A0AAX3NAE0</accession>
<gene>
    <name evidence="7" type="ORF">ONB67_00835</name>
</gene>
<dbReference type="InterPro" id="IPR042179">
    <property type="entry name" value="KGD_C_sf"/>
</dbReference>
<dbReference type="Gene3D" id="3.40.50.970">
    <property type="match status" value="1"/>
</dbReference>
<dbReference type="Proteomes" id="UP001222373">
    <property type="component" value="Chromosome"/>
</dbReference>
<dbReference type="Gene3D" id="3.40.50.11610">
    <property type="entry name" value="Multifunctional 2-oxoglutarate metabolism enzyme, C-terminal domain"/>
    <property type="match status" value="1"/>
</dbReference>
<dbReference type="Pfam" id="PF16870">
    <property type="entry name" value="OxoGdeHyase_C"/>
    <property type="match status" value="1"/>
</dbReference>
<proteinExistence type="predicted"/>
<dbReference type="Pfam" id="PF02779">
    <property type="entry name" value="Transket_pyr"/>
    <property type="match status" value="1"/>
</dbReference>
<dbReference type="InterPro" id="IPR031717">
    <property type="entry name" value="ODO-1/KGD_C"/>
</dbReference>
<dbReference type="InterPro" id="IPR011603">
    <property type="entry name" value="2oxoglutarate_DH_E1"/>
</dbReference>
<dbReference type="SUPFAM" id="SSF52518">
    <property type="entry name" value="Thiamin diphosphate-binding fold (THDP-binding)"/>
    <property type="match status" value="2"/>
</dbReference>
<evidence type="ECO:0000256" key="5">
    <source>
        <dbReference type="ARBA" id="ARBA00023052"/>
    </source>
</evidence>
<sequence length="701" mass="83396">MNKIKIFNINKKWVKDKIKNIKYFDKKKIFKYLYFAHIFEKNMGKIFLYKKRFSIEGCDVLIPMLYFLININKNIVISMSHRGRLNVLYNIFNFNFFVNNLQDEIFHLGFERIYKKKKIIILPNPSHLEYSNCVSMGYTKSLIENGYDTLNIQIHGDCAFSGQGIVMETLNLSKLKYFSIKGTLHIIINNEIGFTTNKIKEIRSSKNSDSIMNMYNFPIFRVFYKNVNSVIKIVKIAVSYIKKYKKDVLINLKCYRKLGHSEQDDPKITQPLEYNEIRNIIPLYRNYKINNLKFLKKKFKINFNKKKTIYINNEYYRNINLDKIIKNKVYNIKKIYIEFKKKVKKIDNIHILVKTFIKKRMLSLKNRNNIDWSTGEYIALIFLSFLNVKVRFSGQDSQRGTFCQRHYYIYDQISGKKVCIFNKKIKIINSPLSEASVLGFEIGYSICNFDNCFKSINIWEAQFGDFLNCAQVYFDQYISSFRFKWNKNSNIILLLPHGIEGQGPEHSSCRIERILSLCSKKNIFVFCPNSSSQYFNCILHQLNNRVPGIILTKKKNIRNECLNSKFSDFLGKYLKYNIINNKSKICVICIGNIFYKIKKYKNLNIVLIEQLYPLDFKTMKKSFNKMKEVRKYFFIQEEPKNQGYWPYFFSIFKNISSIKIKYLGSPKNSSTTFFGKKYNFYIKKYIKKIKKLNEKEKNSCS</sequence>
<dbReference type="GO" id="GO:0045252">
    <property type="term" value="C:oxoglutarate dehydrogenase complex"/>
    <property type="evidence" value="ECO:0007669"/>
    <property type="project" value="TreeGrafter"/>
</dbReference>
<dbReference type="GO" id="GO:0006099">
    <property type="term" value="P:tricarboxylic acid cycle"/>
    <property type="evidence" value="ECO:0007669"/>
    <property type="project" value="TreeGrafter"/>
</dbReference>
<dbReference type="PANTHER" id="PTHR23152">
    <property type="entry name" value="2-OXOGLUTARATE DEHYDROGENASE"/>
    <property type="match status" value="1"/>
</dbReference>
<organism evidence="7 8">
    <name type="scientific">Candidatus Vidania fulgoroideorum</name>
    <dbReference type="NCBI Taxonomy" id="881286"/>
    <lineage>
        <taxon>Bacteria</taxon>
        <taxon>Pseudomonadati</taxon>
        <taxon>Pseudomonadota</taxon>
        <taxon>Betaproteobacteria</taxon>
        <taxon>Candidatus Vidania</taxon>
    </lineage>
</organism>
<name>A0AAX3NAE0_9PROT</name>
<comment type="cofactor">
    <cofactor evidence="1">
        <name>thiamine diphosphate</name>
        <dbReference type="ChEBI" id="CHEBI:58937"/>
    </cofactor>
</comment>
<feature type="domain" description="Transketolase-like pyrimidine-binding" evidence="6">
    <location>
        <begin position="372"/>
        <end position="559"/>
    </location>
</feature>
<dbReference type="Pfam" id="PF00676">
    <property type="entry name" value="E1_dh"/>
    <property type="match status" value="1"/>
</dbReference>
<dbReference type="GO" id="GO:0004591">
    <property type="term" value="F:oxoglutarate dehydrogenase (succinyl-transferring) activity"/>
    <property type="evidence" value="ECO:0007669"/>
    <property type="project" value="UniProtKB-EC"/>
</dbReference>
<dbReference type="GO" id="GO:0030976">
    <property type="term" value="F:thiamine pyrophosphate binding"/>
    <property type="evidence" value="ECO:0007669"/>
    <property type="project" value="InterPro"/>
</dbReference>
<reference evidence="7" key="1">
    <citation type="submission" date="2022-11" db="EMBL/GenBank/DDBJ databases">
        <title>Genomic comparisons reveal selection pressure and functional variation between nutritional endosymbionts of cave-adapted and epigean Hawaiian planthoppers.</title>
        <authorList>
            <person name="Gossett J.M."/>
            <person name="Porter M.L."/>
            <person name="Vasquez Y."/>
            <person name="Bennett G.M."/>
            <person name="Chong R.A."/>
        </authorList>
    </citation>
    <scope>NUCLEOTIDE SEQUENCE</scope>
    <source>
        <strain evidence="7">OPOL2</strain>
    </source>
</reference>
<dbReference type="Gene3D" id="3.40.50.12470">
    <property type="match status" value="1"/>
</dbReference>
<evidence type="ECO:0000259" key="6">
    <source>
        <dbReference type="SMART" id="SM00861"/>
    </source>
</evidence>
<evidence type="ECO:0000256" key="3">
    <source>
        <dbReference type="ARBA" id="ARBA00012280"/>
    </source>
</evidence>
<dbReference type="InterPro" id="IPR005475">
    <property type="entry name" value="Transketolase-like_Pyr-bd"/>
</dbReference>
<dbReference type="SMART" id="SM00861">
    <property type="entry name" value="Transket_pyr"/>
    <property type="match status" value="1"/>
</dbReference>
<dbReference type="AlphaFoldDB" id="A0AAX3NAE0"/>
<dbReference type="PIRSF" id="PIRSF000157">
    <property type="entry name" value="Oxoglu_dh_E1"/>
    <property type="match status" value="1"/>
</dbReference>